<organism evidence="1 2">
    <name type="scientific">Conoideocrella luteorostrata</name>
    <dbReference type="NCBI Taxonomy" id="1105319"/>
    <lineage>
        <taxon>Eukaryota</taxon>
        <taxon>Fungi</taxon>
        <taxon>Dikarya</taxon>
        <taxon>Ascomycota</taxon>
        <taxon>Pezizomycotina</taxon>
        <taxon>Sordariomycetes</taxon>
        <taxon>Hypocreomycetidae</taxon>
        <taxon>Hypocreales</taxon>
        <taxon>Clavicipitaceae</taxon>
        <taxon>Conoideocrella</taxon>
    </lineage>
</organism>
<dbReference type="AlphaFoldDB" id="A0AAJ0G0N0"/>
<dbReference type="EMBL" id="JASWJB010000042">
    <property type="protein sequence ID" value="KAK2606350.1"/>
    <property type="molecule type" value="Genomic_DNA"/>
</dbReference>
<reference evidence="1" key="1">
    <citation type="submission" date="2023-06" db="EMBL/GenBank/DDBJ databases">
        <title>Conoideocrella luteorostrata (Hypocreales: Clavicipitaceae), a potential biocontrol fungus for elongate hemlock scale in United States Christmas tree production areas.</title>
        <authorList>
            <person name="Barrett H."/>
            <person name="Lovett B."/>
            <person name="Macias A.M."/>
            <person name="Stajich J.E."/>
            <person name="Kasson M.T."/>
        </authorList>
    </citation>
    <scope>NUCLEOTIDE SEQUENCE</scope>
    <source>
        <strain evidence="1">ARSEF 14590</strain>
    </source>
</reference>
<evidence type="ECO:0000313" key="2">
    <source>
        <dbReference type="Proteomes" id="UP001251528"/>
    </source>
</evidence>
<keyword evidence="2" id="KW-1185">Reference proteome</keyword>
<protein>
    <submittedName>
        <fullName evidence="1">Uncharacterized protein</fullName>
    </submittedName>
</protein>
<sequence>MNILGVVTLYPGKFHDVNEAVKDHVQLPQFLPRTVWPSAYAAEESQESRKPPAHRLNTDIDWRSSDEREALRRRMFDPITGPYRHLRPMQPFDRETEKYRGASWFAHVVIVRILLNRTMQSSQNNLNTAEMGALVRIVSYGMHESMGFFEPYQFRGVSTEPAQRERSVSFEEAWNESFGMPTKLGQFVNGEDLRGSELCKLEIWGRRFVVVPVMYGHHQWGMTIFDRLRGELYIFDCGDAEFRGERIKSCVHFWIEFWNALGMAHTFRYFVPGVTHQPDIRDSGYLCIIWLMDMLRNQVGHVMNTLDDGVERADFDVCRRSRQEPFESGLYMRDWIPDGCGTPRTAIMGVRRIIRIMLCNELGLKTHEVMTKEYLIGSDRLPSAWTLISQVVEELRQPHNEFKLIDASSFWTGQGGPHFALPIRVPVLPYDPTQSRRNRRRRNDVTHALETRTEELFPDPGLQSPSWPDGTVYTPTHPITELRATAWDRQPGTKATCHLKLQGDVGPDDTIKISLGDGRWHLNRFSNQTFLKFDLYASLGDDDDPLTAVIFIDPPPMPGIDG</sequence>
<evidence type="ECO:0000313" key="1">
    <source>
        <dbReference type="EMBL" id="KAK2606350.1"/>
    </source>
</evidence>
<name>A0AAJ0G0N0_9HYPO</name>
<proteinExistence type="predicted"/>
<dbReference type="Proteomes" id="UP001251528">
    <property type="component" value="Unassembled WGS sequence"/>
</dbReference>
<comment type="caution">
    <text evidence="1">The sequence shown here is derived from an EMBL/GenBank/DDBJ whole genome shotgun (WGS) entry which is preliminary data.</text>
</comment>
<accession>A0AAJ0G0N0</accession>
<gene>
    <name evidence="1" type="ORF">QQS21_003281</name>
</gene>